<proteinExistence type="predicted"/>
<accession>A0AAC9ASJ2</accession>
<dbReference type="GO" id="GO:0016787">
    <property type="term" value="F:hydrolase activity"/>
    <property type="evidence" value="ECO:0007669"/>
    <property type="project" value="UniProtKB-KW"/>
</dbReference>
<keyword evidence="6" id="KW-1185">Reference proteome</keyword>
<sequence>MHLNRRELAAMSFSALMLATGARAEAASPTVGPAAGAAIDPLDLVDPELRPILDHIPPLDLGMDTLQAVRGAQFPPALPLPAIQPQDRFIPGGAGNPRLRVVVLDPAPQAAAKPAILHIHGGGLVVGKPEVVIQELQQLATELGAVIVSVDYRLAPEHPFPAGFDDAYATLEWMHRSASELGIDPSRIALLGESAGAGLAAAVSLRARDRGELPLRFQALRYPMLDDRTALHQPPAHLGTFIWNWQSNAFGWASVLGRKPVMEHAPEGAVPARAKDLHGLPETWIGVGMLDLFARESMAFAGRLVEAGVPVELSVVPGAYHGFDAMVPEARVSAAFIAGWKSALRRALQAA</sequence>
<dbReference type="InterPro" id="IPR050300">
    <property type="entry name" value="GDXG_lipolytic_enzyme"/>
</dbReference>
<dbReference type="Proteomes" id="UP000577697">
    <property type="component" value="Unassembled WGS sequence"/>
</dbReference>
<dbReference type="PANTHER" id="PTHR48081:SF8">
    <property type="entry name" value="ALPHA_BETA HYDROLASE FOLD-3 DOMAIN-CONTAINING PROTEIN-RELATED"/>
    <property type="match status" value="1"/>
</dbReference>
<reference evidence="4 6" key="2">
    <citation type="submission" date="2020-08" db="EMBL/GenBank/DDBJ databases">
        <title>Genomic Encyclopedia of Type Strains, Phase IV (KMG-IV): sequencing the most valuable type-strain genomes for metagenomic binning, comparative biology and taxonomic classification.</title>
        <authorList>
            <person name="Goeker M."/>
        </authorList>
    </citation>
    <scope>NUCLEOTIDE SEQUENCE [LARGE SCALE GENOMIC DNA]</scope>
    <source>
        <strain evidence="4 6">DSM 10368</strain>
    </source>
</reference>
<evidence type="ECO:0000259" key="2">
    <source>
        <dbReference type="Pfam" id="PF07859"/>
    </source>
</evidence>
<evidence type="ECO:0000313" key="5">
    <source>
        <dbReference type="Proteomes" id="UP000075755"/>
    </source>
</evidence>
<organism evidence="3 5">
    <name type="scientific">Aminobacter aminovorans</name>
    <name type="common">Chelatobacter heintzii</name>
    <dbReference type="NCBI Taxonomy" id="83263"/>
    <lineage>
        <taxon>Bacteria</taxon>
        <taxon>Pseudomonadati</taxon>
        <taxon>Pseudomonadota</taxon>
        <taxon>Alphaproteobacteria</taxon>
        <taxon>Hyphomicrobiales</taxon>
        <taxon>Phyllobacteriaceae</taxon>
        <taxon>Aminobacter</taxon>
    </lineage>
</organism>
<name>A0AAC9ASJ2_AMIAI</name>
<dbReference type="Proteomes" id="UP000075755">
    <property type="component" value="Chromosome"/>
</dbReference>
<dbReference type="RefSeq" id="WP_067964729.1">
    <property type="nucleotide sequence ID" value="NZ_CP015005.1"/>
</dbReference>
<evidence type="ECO:0000313" key="3">
    <source>
        <dbReference type="EMBL" id="AMS43829.1"/>
    </source>
</evidence>
<dbReference type="AlphaFoldDB" id="A0AAC9ASJ2"/>
<dbReference type="EMBL" id="CP015005">
    <property type="protein sequence ID" value="AMS43829.1"/>
    <property type="molecule type" value="Genomic_DNA"/>
</dbReference>
<dbReference type="InterPro" id="IPR029058">
    <property type="entry name" value="AB_hydrolase_fold"/>
</dbReference>
<dbReference type="PANTHER" id="PTHR48081">
    <property type="entry name" value="AB HYDROLASE SUPERFAMILY PROTEIN C4A8.06C"/>
    <property type="match status" value="1"/>
</dbReference>
<dbReference type="InterPro" id="IPR013094">
    <property type="entry name" value="AB_hydrolase_3"/>
</dbReference>
<evidence type="ECO:0000313" key="4">
    <source>
        <dbReference type="EMBL" id="MBB3707345.1"/>
    </source>
</evidence>
<keyword evidence="1" id="KW-0378">Hydrolase</keyword>
<evidence type="ECO:0000313" key="6">
    <source>
        <dbReference type="Proteomes" id="UP000577697"/>
    </source>
</evidence>
<dbReference type="EMBL" id="JACICB010000013">
    <property type="protein sequence ID" value="MBB3707345.1"/>
    <property type="molecule type" value="Genomic_DNA"/>
</dbReference>
<dbReference type="SUPFAM" id="SSF53474">
    <property type="entry name" value="alpha/beta-Hydrolases"/>
    <property type="match status" value="1"/>
</dbReference>
<protein>
    <submittedName>
        <fullName evidence="4">Acetyl esterase/lipase</fullName>
    </submittedName>
</protein>
<dbReference type="KEGG" id="aak:AA2016_4920"/>
<reference evidence="3 5" key="1">
    <citation type="submission" date="2016-03" db="EMBL/GenBank/DDBJ databases">
        <title>Complete genome of Aminobacter aminovorans KCTC 2477.</title>
        <authorList>
            <person name="Kim K.M."/>
        </authorList>
    </citation>
    <scope>NUCLEOTIDE SEQUENCE [LARGE SCALE GENOMIC DNA]</scope>
    <source>
        <strain evidence="3 5">KCTC 2477</strain>
    </source>
</reference>
<dbReference type="Pfam" id="PF07859">
    <property type="entry name" value="Abhydrolase_3"/>
    <property type="match status" value="1"/>
</dbReference>
<dbReference type="Gene3D" id="3.40.50.1820">
    <property type="entry name" value="alpha/beta hydrolase"/>
    <property type="match status" value="1"/>
</dbReference>
<gene>
    <name evidence="3" type="ORF">AA2016_4920</name>
    <name evidence="4" type="ORF">FHS67_003676</name>
</gene>
<evidence type="ECO:0000256" key="1">
    <source>
        <dbReference type="ARBA" id="ARBA00022801"/>
    </source>
</evidence>
<feature type="domain" description="Alpha/beta hydrolase fold-3" evidence="2">
    <location>
        <begin position="116"/>
        <end position="323"/>
    </location>
</feature>